<dbReference type="WBParaSite" id="SVE_0199100.1">
    <property type="protein sequence ID" value="SVE_0199100.1"/>
    <property type="gene ID" value="SVE_0199100"/>
</dbReference>
<keyword evidence="4" id="KW-1185">Reference proteome</keyword>
<feature type="chain" id="PRO_5005329190" evidence="3">
    <location>
        <begin position="21"/>
        <end position="595"/>
    </location>
</feature>
<evidence type="ECO:0000256" key="2">
    <source>
        <dbReference type="SAM" id="MobiDB-lite"/>
    </source>
</evidence>
<proteinExistence type="predicted"/>
<reference evidence="4" key="1">
    <citation type="submission" date="2014-07" db="EMBL/GenBank/DDBJ databases">
        <authorList>
            <person name="Martin A.A"/>
            <person name="De Silva N."/>
        </authorList>
    </citation>
    <scope>NUCLEOTIDE SEQUENCE</scope>
</reference>
<dbReference type="InterPro" id="IPR052140">
    <property type="entry name" value="Dev_Signal_Hedgehog-like"/>
</dbReference>
<reference evidence="5" key="2">
    <citation type="submission" date="2015-08" db="UniProtKB">
        <authorList>
            <consortium name="WormBaseParasite"/>
        </authorList>
    </citation>
    <scope>IDENTIFICATION</scope>
</reference>
<evidence type="ECO:0000256" key="1">
    <source>
        <dbReference type="ARBA" id="ARBA00022473"/>
    </source>
</evidence>
<dbReference type="Proteomes" id="UP000035680">
    <property type="component" value="Unassembled WGS sequence"/>
</dbReference>
<keyword evidence="3" id="KW-0732">Signal</keyword>
<dbReference type="PANTHER" id="PTHR46706:SF12">
    <property type="entry name" value="PROTEIN QUA-1-RELATED"/>
    <property type="match status" value="1"/>
</dbReference>
<organism evidence="4 5">
    <name type="scientific">Strongyloides venezuelensis</name>
    <name type="common">Threadworm</name>
    <dbReference type="NCBI Taxonomy" id="75913"/>
    <lineage>
        <taxon>Eukaryota</taxon>
        <taxon>Metazoa</taxon>
        <taxon>Ecdysozoa</taxon>
        <taxon>Nematoda</taxon>
        <taxon>Chromadorea</taxon>
        <taxon>Rhabditida</taxon>
        <taxon>Tylenchina</taxon>
        <taxon>Panagrolaimomorpha</taxon>
        <taxon>Strongyloidoidea</taxon>
        <taxon>Strongyloididae</taxon>
        <taxon>Strongyloides</taxon>
    </lineage>
</organism>
<name>A0A0K0EZN1_STRVS</name>
<protein>
    <submittedName>
        <fullName evidence="5">WxxW domain-containing protein</fullName>
    </submittedName>
</protein>
<dbReference type="AlphaFoldDB" id="A0A0K0EZN1"/>
<evidence type="ECO:0000313" key="5">
    <source>
        <dbReference type="WBParaSite" id="SVE_0199100.1"/>
    </source>
</evidence>
<evidence type="ECO:0000313" key="4">
    <source>
        <dbReference type="Proteomes" id="UP000035680"/>
    </source>
</evidence>
<dbReference type="PANTHER" id="PTHR46706">
    <property type="entry name" value="PROTEIN QUA-1-RELATED"/>
    <property type="match status" value="1"/>
</dbReference>
<sequence>MVLVLFFCFLFVIKSNYVGGSQCGNGTIPFSFEALEDGQPILGCAKATCLGWLPNGTHVGGDVKFLKMEGHPDGYLRSQDFKIEDIVIDKNSPQSIVRCEEKFYSKHCGKSGEWVGGIKPVPYEKLLNTSLKMKCCFYDKLLDSFDQGVAEINPGQIIIGGEIFKNGKQVAFEYITDIHKKIEYGRILYTVTTRRFKCGKASDDDKQHIGRRKLKKVNVLMKTKIDKEKMKKQMSNKINIDKNKKNFAEIAFVKLLEEIQLTENAITKGKMNKSKRYKIQYQKNPKKDIRMSPRKNINLDVVEVNESNRSLKPRFQAYWDANENKWKYKTFVRSEGVSKYDGDILFPSDDSIISESYNEKEKEHIPPIPVTVKPRFIKKVYETDVYVKIPKRTSEEPQLPITERLKLPETPSTAPPTFPPTTTITPELPPQRTINWFGQQLVPGKTYKVYDTITPELSYEFTVPEIFEPLATLPPQPSIPGMAPNPLDILNTLQSQSPTLEQTLRTIISPPPQPVSSNIRRSPVLHDIPVSTETKRDGSLILNRPLPNIVIEQIGDKVNVVPQKNINEIVPEGGREIFNNIAKTLLGEYYNRLML</sequence>
<feature type="region of interest" description="Disordered" evidence="2">
    <location>
        <begin position="407"/>
        <end position="430"/>
    </location>
</feature>
<feature type="signal peptide" evidence="3">
    <location>
        <begin position="1"/>
        <end position="20"/>
    </location>
</feature>
<keyword evidence="1" id="KW-0217">Developmental protein</keyword>
<accession>A0A0K0EZN1</accession>
<dbReference type="STRING" id="75913.A0A0K0EZN1"/>
<evidence type="ECO:0000256" key="3">
    <source>
        <dbReference type="SAM" id="SignalP"/>
    </source>
</evidence>